<dbReference type="EMBL" id="JNBS01002294">
    <property type="protein sequence ID" value="OQR92892.1"/>
    <property type="molecule type" value="Genomic_DNA"/>
</dbReference>
<gene>
    <name evidence="1" type="ORF">THRCLA_08593</name>
</gene>
<organism evidence="1 2">
    <name type="scientific">Thraustotheca clavata</name>
    <dbReference type="NCBI Taxonomy" id="74557"/>
    <lineage>
        <taxon>Eukaryota</taxon>
        <taxon>Sar</taxon>
        <taxon>Stramenopiles</taxon>
        <taxon>Oomycota</taxon>
        <taxon>Saprolegniomycetes</taxon>
        <taxon>Saprolegniales</taxon>
        <taxon>Achlyaceae</taxon>
        <taxon>Thraustotheca</taxon>
    </lineage>
</organism>
<feature type="non-terminal residue" evidence="1">
    <location>
        <position position="1"/>
    </location>
</feature>
<reference evidence="1 2" key="1">
    <citation type="journal article" date="2014" name="Genome Biol. Evol.">
        <title>The secreted proteins of Achlya hypogyna and Thraustotheca clavata identify the ancestral oomycete secretome and reveal gene acquisitions by horizontal gene transfer.</title>
        <authorList>
            <person name="Misner I."/>
            <person name="Blouin N."/>
            <person name="Leonard G."/>
            <person name="Richards T.A."/>
            <person name="Lane C.E."/>
        </authorList>
    </citation>
    <scope>NUCLEOTIDE SEQUENCE [LARGE SCALE GENOMIC DNA]</scope>
    <source>
        <strain evidence="1 2">ATCC 34112</strain>
    </source>
</reference>
<evidence type="ECO:0000313" key="2">
    <source>
        <dbReference type="Proteomes" id="UP000243217"/>
    </source>
</evidence>
<accession>A0A1V9Z4P0</accession>
<protein>
    <submittedName>
        <fullName evidence="1">Uncharacterized protein</fullName>
    </submittedName>
</protein>
<dbReference type="Proteomes" id="UP000243217">
    <property type="component" value="Unassembled WGS sequence"/>
</dbReference>
<evidence type="ECO:0000313" key="1">
    <source>
        <dbReference type="EMBL" id="OQR92892.1"/>
    </source>
</evidence>
<proteinExistence type="predicted"/>
<sequence length="165" mass="17967">LVSVGGAMRELRILFPWKTEAAIASLCKCLLYEASGASYISYTSLLEPDHNGNITSFCECLRSQHLDEIIQLKKMILTSIQVAEKLAGPDCKGMVSLDILREAIKSCDPERSLSSTNAILADCTSIPLERLESEGATLVSGQSVRNKLLGILIKPSGRIPQFDII</sequence>
<name>A0A1V9Z4P0_9STRA</name>
<comment type="caution">
    <text evidence="1">The sequence shown here is derived from an EMBL/GenBank/DDBJ whole genome shotgun (WGS) entry which is preliminary data.</text>
</comment>
<keyword evidence="2" id="KW-1185">Reference proteome</keyword>
<dbReference type="AlphaFoldDB" id="A0A1V9Z4P0"/>
<dbReference type="STRING" id="74557.A0A1V9Z4P0"/>
<dbReference type="OrthoDB" id="261426at2759"/>